<evidence type="ECO:0000313" key="1">
    <source>
        <dbReference type="EMBL" id="OYD06217.1"/>
    </source>
</evidence>
<dbReference type="EMBL" id="NOWF01000015">
    <property type="protein sequence ID" value="OYD06217.1"/>
    <property type="molecule type" value="Genomic_DNA"/>
</dbReference>
<gene>
    <name evidence="1" type="ORF">CHM34_17305</name>
</gene>
<sequence length="73" mass="8372">MSEISGFTNTVHDETLYLIWSDGSYPVVQSKMKNVMEVIDDITAVSFDTWLFNPASSFVIEFYHEGEIIYGKQ</sequence>
<comment type="caution">
    <text evidence="1">The sequence shown here is derived from an EMBL/GenBank/DDBJ whole genome shotgun (WGS) entry which is preliminary data.</text>
</comment>
<accession>A0A235B2U2</accession>
<dbReference type="CDD" id="cd20693">
    <property type="entry name" value="CdiI_EcoliA0-like"/>
    <property type="match status" value="1"/>
</dbReference>
<organism evidence="1 2">
    <name type="scientific">Paludifilum halophilum</name>
    <dbReference type="NCBI Taxonomy" id="1642702"/>
    <lineage>
        <taxon>Bacteria</taxon>
        <taxon>Bacillati</taxon>
        <taxon>Bacillota</taxon>
        <taxon>Bacilli</taxon>
        <taxon>Bacillales</taxon>
        <taxon>Thermoactinomycetaceae</taxon>
        <taxon>Paludifilum</taxon>
    </lineage>
</organism>
<protein>
    <submittedName>
        <fullName evidence="1">Uncharacterized protein</fullName>
    </submittedName>
</protein>
<name>A0A235B2U2_9BACL</name>
<dbReference type="RefSeq" id="WP_094265873.1">
    <property type="nucleotide sequence ID" value="NZ_NOWF01000015.1"/>
</dbReference>
<keyword evidence="2" id="KW-1185">Reference proteome</keyword>
<reference evidence="1 2" key="1">
    <citation type="submission" date="2017-07" db="EMBL/GenBank/DDBJ databases">
        <title>The genome sequence of Paludifilum halophilum highlights mechanisms for microbial adaptation to high salt environemnts.</title>
        <authorList>
            <person name="Belbahri L."/>
        </authorList>
    </citation>
    <scope>NUCLEOTIDE SEQUENCE [LARGE SCALE GENOMIC DNA]</scope>
    <source>
        <strain evidence="1 2">DSM 102817</strain>
    </source>
</reference>
<evidence type="ECO:0000313" key="2">
    <source>
        <dbReference type="Proteomes" id="UP000215459"/>
    </source>
</evidence>
<dbReference type="OrthoDB" id="6565706at2"/>
<proteinExistence type="predicted"/>
<dbReference type="Pfam" id="PF24172">
    <property type="entry name" value="CdiI_ImmP"/>
    <property type="match status" value="1"/>
</dbReference>
<dbReference type="InterPro" id="IPR049585">
    <property type="entry name" value="CdiI_EcoliA0-like"/>
</dbReference>
<dbReference type="Proteomes" id="UP000215459">
    <property type="component" value="Unassembled WGS sequence"/>
</dbReference>
<dbReference type="AlphaFoldDB" id="A0A235B2U2"/>